<sequence length="280" mass="31376">LKLSEAVYTKRSPLGGIPIPPKKLVNLRGIREGVRRFAFLLETCRPGSFPDAPLLAALLDLKSPILGRAALILECAHFVHRCNKGDWPEWIRSSTARQLSLMGCGGALGNRGTPSATRRMHMMQRAAGRCFYHWAHQIGDRICKLMETDGVMNSNEKSDSFNKRTDMKKRQLKLHDELEDFFDEGVVNDDSGEVCPQALLLLACLLLNEITAFLRETFQTIPRSRVSRTAAGATGWERLMSHRRWSILSNTFNAQQQPTITGSVQSITDLNLAIHRTPPI</sequence>
<evidence type="ECO:0000259" key="1">
    <source>
        <dbReference type="Pfam" id="PF19424"/>
    </source>
</evidence>
<dbReference type="GO" id="GO:0034703">
    <property type="term" value="C:cation channel complex"/>
    <property type="evidence" value="ECO:0007669"/>
    <property type="project" value="TreeGrafter"/>
</dbReference>
<feature type="domain" description="Protein UNC80 central region" evidence="1">
    <location>
        <begin position="22"/>
        <end position="255"/>
    </location>
</feature>
<evidence type="ECO:0000313" key="2">
    <source>
        <dbReference type="WBParaSite" id="ASIM_0000233501-mRNA-1"/>
    </source>
</evidence>
<dbReference type="InterPro" id="IPR045852">
    <property type="entry name" value="UNC80_central"/>
</dbReference>
<dbReference type="WBParaSite" id="ASIM_0000233501-mRNA-1">
    <property type="protein sequence ID" value="ASIM_0000233501-mRNA-1"/>
    <property type="gene ID" value="ASIM_0000233501"/>
</dbReference>
<accession>A0A0M3J468</accession>
<dbReference type="GO" id="GO:0055080">
    <property type="term" value="P:monoatomic cation homeostasis"/>
    <property type="evidence" value="ECO:0007669"/>
    <property type="project" value="TreeGrafter"/>
</dbReference>
<dbReference type="Pfam" id="PF19424">
    <property type="entry name" value="UNC80"/>
    <property type="match status" value="1"/>
</dbReference>
<dbReference type="AlphaFoldDB" id="A0A0M3J468"/>
<name>A0A0M3J468_ANISI</name>
<dbReference type="GO" id="GO:0005261">
    <property type="term" value="F:monoatomic cation channel activity"/>
    <property type="evidence" value="ECO:0007669"/>
    <property type="project" value="TreeGrafter"/>
</dbReference>
<dbReference type="PANTHER" id="PTHR31781:SF1">
    <property type="entry name" value="PROTEIN UNC-80 HOMOLOG"/>
    <property type="match status" value="1"/>
</dbReference>
<proteinExistence type="predicted"/>
<reference evidence="2" key="1">
    <citation type="submission" date="2017-02" db="UniProtKB">
        <authorList>
            <consortium name="WormBaseParasite"/>
        </authorList>
    </citation>
    <scope>IDENTIFICATION</scope>
</reference>
<protein>
    <submittedName>
        <fullName evidence="2">UNC80 domain-containing protein</fullName>
    </submittedName>
</protein>
<dbReference type="PANTHER" id="PTHR31781">
    <property type="entry name" value="UNC80"/>
    <property type="match status" value="1"/>
</dbReference>
<organism evidence="2">
    <name type="scientific">Anisakis simplex</name>
    <name type="common">Herring worm</name>
    <dbReference type="NCBI Taxonomy" id="6269"/>
    <lineage>
        <taxon>Eukaryota</taxon>
        <taxon>Metazoa</taxon>
        <taxon>Ecdysozoa</taxon>
        <taxon>Nematoda</taxon>
        <taxon>Chromadorea</taxon>
        <taxon>Rhabditida</taxon>
        <taxon>Spirurina</taxon>
        <taxon>Ascaridomorpha</taxon>
        <taxon>Ascaridoidea</taxon>
        <taxon>Anisakidae</taxon>
        <taxon>Anisakis</taxon>
        <taxon>Anisakis simplex complex</taxon>
    </lineage>
</organism>
<dbReference type="GO" id="GO:0030424">
    <property type="term" value="C:axon"/>
    <property type="evidence" value="ECO:0007669"/>
    <property type="project" value="TreeGrafter"/>
</dbReference>